<accession>A0A7I7YHX8</accession>
<feature type="compositionally biased region" description="Low complexity" evidence="1">
    <location>
        <begin position="12"/>
        <end position="29"/>
    </location>
</feature>
<evidence type="ECO:0000256" key="1">
    <source>
        <dbReference type="SAM" id="MobiDB-lite"/>
    </source>
</evidence>
<sequence>MCPRYRDRSLRPAAATAQPTAAATEPTAAATKGDLGCEFAGKKIHHEALLARRSPVPPGEATHWVTGPAYPREASA</sequence>
<evidence type="ECO:0000313" key="3">
    <source>
        <dbReference type="Proteomes" id="UP000467385"/>
    </source>
</evidence>
<feature type="region of interest" description="Disordered" evidence="1">
    <location>
        <begin position="1"/>
        <end position="29"/>
    </location>
</feature>
<dbReference type="Proteomes" id="UP000467385">
    <property type="component" value="Chromosome"/>
</dbReference>
<feature type="region of interest" description="Disordered" evidence="1">
    <location>
        <begin position="53"/>
        <end position="76"/>
    </location>
</feature>
<name>A0A7I7YHX8_9MYCO</name>
<protein>
    <submittedName>
        <fullName evidence="2">Uncharacterized protein</fullName>
    </submittedName>
</protein>
<reference evidence="2 3" key="1">
    <citation type="journal article" date="2019" name="Emerg. Microbes Infect.">
        <title>Comprehensive subspecies identification of 175 nontuberculous mycobacteria species based on 7547 genomic profiles.</title>
        <authorList>
            <person name="Matsumoto Y."/>
            <person name="Kinjo T."/>
            <person name="Motooka D."/>
            <person name="Nabeya D."/>
            <person name="Jung N."/>
            <person name="Uechi K."/>
            <person name="Horii T."/>
            <person name="Iida T."/>
            <person name="Fujita J."/>
            <person name="Nakamura S."/>
        </authorList>
    </citation>
    <scope>NUCLEOTIDE SEQUENCE [LARGE SCALE GENOMIC DNA]</scope>
    <source>
        <strain evidence="2 3">JCM 14738</strain>
    </source>
</reference>
<dbReference type="EMBL" id="AP022613">
    <property type="protein sequence ID" value="BBZ40784.1"/>
    <property type="molecule type" value="Genomic_DNA"/>
</dbReference>
<organism evidence="2 3">
    <name type="scientific">Mycobacterium conspicuum</name>
    <dbReference type="NCBI Taxonomy" id="44010"/>
    <lineage>
        <taxon>Bacteria</taxon>
        <taxon>Bacillati</taxon>
        <taxon>Actinomycetota</taxon>
        <taxon>Actinomycetes</taxon>
        <taxon>Mycobacteriales</taxon>
        <taxon>Mycobacteriaceae</taxon>
        <taxon>Mycobacterium</taxon>
    </lineage>
</organism>
<feature type="compositionally biased region" description="Basic and acidic residues" evidence="1">
    <location>
        <begin position="1"/>
        <end position="10"/>
    </location>
</feature>
<proteinExistence type="predicted"/>
<gene>
    <name evidence="2" type="ORF">MCNS_38470</name>
</gene>
<evidence type="ECO:0000313" key="2">
    <source>
        <dbReference type="EMBL" id="BBZ40784.1"/>
    </source>
</evidence>
<keyword evidence="3" id="KW-1185">Reference proteome</keyword>
<dbReference type="AlphaFoldDB" id="A0A7I7YHX8"/>